<comment type="similarity">
    <text evidence="1">Belongs to the DDA1 family.</text>
</comment>
<name>A0A7S4C263_CHRCT</name>
<feature type="compositionally biased region" description="Basic and acidic residues" evidence="2">
    <location>
        <begin position="78"/>
        <end position="87"/>
    </location>
</feature>
<dbReference type="PANTHER" id="PTHR31879">
    <property type="entry name" value="DET1- AND DDB1-ASSOCIATED PROTEIN 1"/>
    <property type="match status" value="1"/>
</dbReference>
<dbReference type="GO" id="GO:0032436">
    <property type="term" value="P:positive regulation of proteasomal ubiquitin-dependent protein catabolic process"/>
    <property type="evidence" value="ECO:0007669"/>
    <property type="project" value="TreeGrafter"/>
</dbReference>
<gene>
    <name evidence="4" type="ORF">PCAR00345_LOCUS37320</name>
</gene>
<dbReference type="InterPro" id="IPR033575">
    <property type="entry name" value="DDA1-like"/>
</dbReference>
<feature type="domain" description="DET1- and DDB1-associated protein 1" evidence="3">
    <location>
        <begin position="16"/>
        <end position="77"/>
    </location>
</feature>
<dbReference type="Pfam" id="PF10172">
    <property type="entry name" value="DDA1"/>
    <property type="match status" value="1"/>
</dbReference>
<accession>A0A7S4C263</accession>
<evidence type="ECO:0000313" key="4">
    <source>
        <dbReference type="EMBL" id="CAE0784613.1"/>
    </source>
</evidence>
<reference evidence="4" key="1">
    <citation type="submission" date="2021-01" db="EMBL/GenBank/DDBJ databases">
        <authorList>
            <person name="Corre E."/>
            <person name="Pelletier E."/>
            <person name="Niang G."/>
            <person name="Scheremetjew M."/>
            <person name="Finn R."/>
            <person name="Kale V."/>
            <person name="Holt S."/>
            <person name="Cochrane G."/>
            <person name="Meng A."/>
            <person name="Brown T."/>
            <person name="Cohen L."/>
        </authorList>
    </citation>
    <scope>NUCLEOTIDE SEQUENCE</scope>
    <source>
        <strain evidence="4">CCMP645</strain>
    </source>
</reference>
<organism evidence="4">
    <name type="scientific">Chrysotila carterae</name>
    <name type="common">Marine alga</name>
    <name type="synonym">Syracosphaera carterae</name>
    <dbReference type="NCBI Taxonomy" id="13221"/>
    <lineage>
        <taxon>Eukaryota</taxon>
        <taxon>Haptista</taxon>
        <taxon>Haptophyta</taxon>
        <taxon>Prymnesiophyceae</taxon>
        <taxon>Isochrysidales</taxon>
        <taxon>Isochrysidaceae</taxon>
        <taxon>Chrysotila</taxon>
    </lineage>
</organism>
<dbReference type="InterPro" id="IPR018276">
    <property type="entry name" value="DDA1_dom"/>
</dbReference>
<dbReference type="AlphaFoldDB" id="A0A7S4C263"/>
<protein>
    <recommendedName>
        <fullName evidence="3">DET1- and DDB1-associated protein 1 domain-containing protein</fullName>
    </recommendedName>
</protein>
<dbReference type="GO" id="GO:0080008">
    <property type="term" value="C:Cul4-RING E3 ubiquitin ligase complex"/>
    <property type="evidence" value="ECO:0007669"/>
    <property type="project" value="TreeGrafter"/>
</dbReference>
<evidence type="ECO:0000256" key="1">
    <source>
        <dbReference type="ARBA" id="ARBA00008042"/>
    </source>
</evidence>
<feature type="region of interest" description="Disordered" evidence="2">
    <location>
        <begin position="78"/>
        <end position="113"/>
    </location>
</feature>
<sequence length="113" mass="12357">MTSNGSSNSLSAASAFMRDLPSSSNLCSQLKPAAERPKAPLPTVYYAKHQFTEPPPHQVVETDKTNILLRQFHQLAEAKRERQKRLPTDSQLASEKPAKTSKAAPCDASSSTF</sequence>
<proteinExistence type="inferred from homology"/>
<dbReference type="EMBL" id="HBIZ01059633">
    <property type="protein sequence ID" value="CAE0784613.1"/>
    <property type="molecule type" value="Transcribed_RNA"/>
</dbReference>
<evidence type="ECO:0000256" key="2">
    <source>
        <dbReference type="SAM" id="MobiDB-lite"/>
    </source>
</evidence>
<evidence type="ECO:0000259" key="3">
    <source>
        <dbReference type="Pfam" id="PF10172"/>
    </source>
</evidence>
<dbReference type="PANTHER" id="PTHR31879:SF2">
    <property type="entry name" value="DET1- AND DDB1-ASSOCIATED PROTEIN 1"/>
    <property type="match status" value="1"/>
</dbReference>